<accession>A0ACB9Y5R5</accession>
<dbReference type="EMBL" id="CM043779">
    <property type="protein sequence ID" value="KAI4837108.1"/>
    <property type="molecule type" value="Genomic_DNA"/>
</dbReference>
<evidence type="ECO:0000313" key="2">
    <source>
        <dbReference type="Proteomes" id="UP001056978"/>
    </source>
</evidence>
<organism evidence="1 2">
    <name type="scientific">Plasmodium brasilianum</name>
    <dbReference type="NCBI Taxonomy" id="5824"/>
    <lineage>
        <taxon>Eukaryota</taxon>
        <taxon>Sar</taxon>
        <taxon>Alveolata</taxon>
        <taxon>Apicomplexa</taxon>
        <taxon>Aconoidasida</taxon>
        <taxon>Haemosporida</taxon>
        <taxon>Plasmodiidae</taxon>
        <taxon>Plasmodium</taxon>
        <taxon>Plasmodium (Plasmodium)</taxon>
    </lineage>
</organism>
<name>A0ACB9Y5R5_PLABR</name>
<keyword evidence="2" id="KW-1185">Reference proteome</keyword>
<dbReference type="Proteomes" id="UP001056978">
    <property type="component" value="Chromosome 11"/>
</dbReference>
<proteinExistence type="predicted"/>
<evidence type="ECO:0000313" key="1">
    <source>
        <dbReference type="EMBL" id="KAI4837108.1"/>
    </source>
</evidence>
<comment type="caution">
    <text evidence="1">The sequence shown here is derived from an EMBL/GenBank/DDBJ whole genome shotgun (WGS) entry which is preliminary data.</text>
</comment>
<protein>
    <submittedName>
        <fullName evidence="1">Glideosome-associated connector</fullName>
    </submittedName>
</protein>
<reference evidence="1" key="1">
    <citation type="submission" date="2022-06" db="EMBL/GenBank/DDBJ databases">
        <title>The First Complete Genome of the Simian Malaria Parasite Plasmodium brasilianum.</title>
        <authorList>
            <person name="Bajic M."/>
            <person name="Ravishankar S."/>
        </authorList>
    </citation>
    <scope>NUCLEOTIDE SEQUENCE</scope>
    <source>
        <strain evidence="1">Bolivian I</strain>
    </source>
</reference>
<gene>
    <name evidence="1" type="ORF">MKS88_003577</name>
</gene>
<sequence>MPRTLGCYNLHNYSHLFVVRRGGDPGVITAVSSIVQHQNFKRMLMFGLRSLSDFCNPTSKSYKENASDALDRGAVEPIKNAVTNYKDDDDILFCASRVLLAMSDYCCSEKDLESLQKLITSGGVEAIVDIIKTVPSDQDTLKNCMTFIQNMNDSNVQIEGGELSTALLNVFTSNTYNIKLRVGIVSALSVVSKSPASSEYLNKGGAHHKLIDYCLSFQTINDDTAEIVEGVFDTIKNLSSNGFVVPTIIEKSVIILDKFKSYPRIVSKGSDAMKCAVGPEQLTDCLNVLKKAEQGSKEQDSALELLSSLSYISSITDKVVESGGIPVLIELINSGLQQYESNPEKISRLVAGASRMLGRISNNPPHALIVYEYGGIATLCTALSYFPNDIDCESAICNALTPFVSRSNYVNEINSYSLFASLFPILYASLESIELAKASMACIASASMINEFHEQMVNNQAIEILSTCIQYHLTELDYLLNCFTTYFRLSEYITTIEPISQYGGVTGITNALSAVSKDSAISEIGLKLINKMLTASDSLKFLSNQQVVDTVLTVMLENETKEVIIQEGTKIMEKLATESDCQRHISNLESIINLAESNPEGAYKTLAAISGLSRIQSLKSILESKGADSCIFNGIKVWIESPRFNEQTKLIKAALKTIKILKLNAATTLHEVIASIVDIMCISQVKRLAEGEEPDDNILITSAECINYLTEVYKVSNKEIVEASLDSIFKLMKKYSESRLTQTNLLAAINNIILSSNVVGSESLVNKGYVKQIVTYIHKVPMYVDVQIIGFSVLGNVLKIYPDSLDAIKKANTLVPLQNALRTHVKNPKLKTTCAPLLAVLMPLDSLTKEIEDLLKLCDESMKEKDLVQLHEYLVSLNELLLTAEASKISSRCNIGESLRNIVAWLKKNPNCYKETSNKDYSILGRSLYDAIISEVAHACINISQTRIGLVHLTKSDMVSVLIEAENLLVFPGDDHTEEAVSNILESLSLLLKHDITNADLAFNLGLVNKLCEGINYFSESDMVIKSTFGCLAHMCTSEKRVNQLISHPEYDTLISLIVSLIGNSEKNKNSRGSAIKALHELLKTENENIITNISKKTRVIDNLFKIMGEYQVYLPIVQDSSKCLAFFADHINIEEQMKIDKYSAMKILLETLGKNKNDESTALEIMTVLVKLCNGNDKMKLRELGAVDIISDVTMIFNENEEISRLGGVLFSYMGADEQVKKLMKLILNVKSSDTDAVQKIDNLTSKLEMFLRAPLENPQDALQYTEATLQQLNGYLSSELDNVSLQANVALVTKRLVDRVKYDHEDQLGAWAVASAGILNQYTDMIANKVGLSNCKFVSSVYSVLAGCVLNPYTKQLVMDKLSPIVDNSYDVLEQYKNKPNVVQGIFELLEQVAKDEEGAKLLYMKWNGSMGNLVEQTVAVMNLNRANDCVYLSGIKLLGAIAETSSTSGYVNDMDAGHVIESCELLLNLGSPNDRTVEFINLIDTMVLSNILDERVASETLRKINNLVSEENLSSYPTQDRVDIIKSYANLLKDSAATGLFTHINQADKLNALNNLAKLMEYESNEEVHVAVLEALSEIASLDASTASKILNSALPSIIQSNHDNIINDAQTTEAFLQTLEKLLVNEGIGRQLANNDELTNLLEELENSLEERRKELGDEFVNNMKMKINNIRNAVNDDKPKEKTCKYIYDLLTEYKTKEMEINVLKEPSLEEDMNFVLDRVRVYNKDNLLPTTEDGIDNSYGYMAIELFCENSDNIGELIKKGFQTTAFSSLVKQSNENVKHYSCRALCAFTKNPKGLEQVVKEIKDYANIISKSVGNLCSEETLEKDDKEDFLINRVLLIDRTAYNRNVYDNTKAIHYLIDIWNQYDHGDYSISLLRHTFRAMRKVVSDAHVETLLKADVLVRLTNIINSTDTDKIIYPDVLFLVGSLSVVKEIKTQIGEIKGVDACVSLLYRSLNKEEMEPTITNSCLALANMCIDHKVNSSIFCNLKGPDLNVQILREYRSNFDVTNAASVLLCNILFRNEDMKKTYGTNGAPAELVECLKSYDGSDNKNAVRCIESLFKAISNLSLYTTNVKYFLDAQIEVSYESWLNKLNEYFPDAELETGLRTLSNLVMENEERNMKNFGITLIPVLNVLKQNRENTKVIFFLLDILCSLCRLHENAKMFADNDGIEATINVIQLYDYDINLLTLAIHLLSNQCKIESSLPLLVKADAFGILISCMEAETEEFEMTELVVSSLRCVRRLIQSEELAYEFCNCGGVPSIANLICKSVKKSIVMLEALRLLLCILYYTQNIEGVTNEYSEEEEELHNARLGGWYNISMDKEMIDIILQSVLTCANDNNHLKQLRLQKVSLGLLAYFAYHRLGIISMTASGFDNLTRENLNNFGGDSVIMQLLALCIDNIAMYSAEVYDRTISRDIVKGFKSSISKMSNKKEDKQIVQKVERTLDAMNSAEDPLDAFKDTLLTFDFNLSEFDKDPYVNGVHDLASNIKDSLRKGGSCKIYHNSDQRKPFKWKASQDLSTLEWIIGDDSDHIFKISVVRIKNISKGLAHPLLKASNKREPRKVNAKVTLCIYGPPTEDFPEGLELPIKTKTQKERDAFVDLLVLWRDAASYNY</sequence>